<dbReference type="AlphaFoldDB" id="A0A2P6S0F2"/>
<dbReference type="Gene3D" id="2.40.330.10">
    <property type="entry name" value="DNA-binding pseudobarrel domain"/>
    <property type="match status" value="2"/>
</dbReference>
<comment type="caution">
    <text evidence="7">The sequence shown here is derived from an EMBL/GenBank/DDBJ whole genome shotgun (WGS) entry which is preliminary data.</text>
</comment>
<dbReference type="Proteomes" id="UP000238479">
    <property type="component" value="Chromosome 2"/>
</dbReference>
<evidence type="ECO:0000256" key="2">
    <source>
        <dbReference type="ARBA" id="ARBA00023015"/>
    </source>
</evidence>
<dbReference type="PANTHER" id="PTHR31920:SF108">
    <property type="entry name" value="B3 DOMAIN-CONTAINING TRANSCRIPTION FACTOR VRN1-LIKE"/>
    <property type="match status" value="1"/>
</dbReference>
<dbReference type="PROSITE" id="PS50863">
    <property type="entry name" value="B3"/>
    <property type="match status" value="1"/>
</dbReference>
<comment type="subcellular location">
    <subcellularLocation>
        <location evidence="1">Nucleus</location>
    </subcellularLocation>
</comment>
<dbReference type="GO" id="GO:0003677">
    <property type="term" value="F:DNA binding"/>
    <property type="evidence" value="ECO:0007669"/>
    <property type="project" value="UniProtKB-KW"/>
</dbReference>
<dbReference type="STRING" id="74649.A0A2P6S0F2"/>
<evidence type="ECO:0000256" key="5">
    <source>
        <dbReference type="ARBA" id="ARBA00023242"/>
    </source>
</evidence>
<evidence type="ECO:0000313" key="7">
    <source>
        <dbReference type="EMBL" id="PRQ52133.1"/>
    </source>
</evidence>
<dbReference type="SUPFAM" id="SSF101936">
    <property type="entry name" value="DNA-binding pseudobarrel domain"/>
    <property type="match status" value="2"/>
</dbReference>
<dbReference type="GO" id="GO:0005634">
    <property type="term" value="C:nucleus"/>
    <property type="evidence" value="ECO:0007669"/>
    <property type="project" value="UniProtKB-SubCell"/>
</dbReference>
<proteinExistence type="predicted"/>
<keyword evidence="3" id="KW-0238">DNA-binding</keyword>
<dbReference type="InterPro" id="IPR050655">
    <property type="entry name" value="Plant_B3_domain"/>
</dbReference>
<keyword evidence="4" id="KW-0804">Transcription</keyword>
<evidence type="ECO:0000313" key="8">
    <source>
        <dbReference type="Proteomes" id="UP000238479"/>
    </source>
</evidence>
<sequence>MASLRPLRFCSTTPHFFKIILEDTSRHKLKILKKFVMKYGNSHFDVCIFDVSATEIDYPMTMPKIEEADEDDDLSIEILEGFQPSPKTRRKCPLACPPYKKMRASLSGKADVSSEIENTQPCDMFEKPITNKESHRNKVEVENLENKGVDDMSAEKDGRVLGGLSGTQSLCYRSFPEDISLSCLQVTFLRVLDGRIWSVEFTYTKEKAQFQGGWLTVVKDNNLEVGDVCVFVLIKDIKLLLGVLFFRTSEATTWFLSNGENFFLAERDGGSSSSSQTILKRTHEVVARVKPLTATEKANAFKSDKPSFRIAMHPYSIHYNNVYLPNEFAKTYLTKLSSGVAILQVSDGRTWSVNFKFDHANSRA</sequence>
<keyword evidence="5" id="KW-0539">Nucleus</keyword>
<gene>
    <name evidence="7" type="ORF">RchiOBHm_Chr2g0152161</name>
</gene>
<feature type="domain" description="TF-B3" evidence="6">
    <location>
        <begin position="185"/>
        <end position="249"/>
    </location>
</feature>
<keyword evidence="2" id="KW-0805">Transcription regulation</keyword>
<evidence type="ECO:0000256" key="1">
    <source>
        <dbReference type="ARBA" id="ARBA00004123"/>
    </source>
</evidence>
<dbReference type="EMBL" id="PDCK01000040">
    <property type="protein sequence ID" value="PRQ52133.1"/>
    <property type="molecule type" value="Genomic_DNA"/>
</dbReference>
<protein>
    <submittedName>
        <fullName evidence="7">Putative transcription factor B3-Domain family</fullName>
    </submittedName>
</protein>
<dbReference type="InterPro" id="IPR003340">
    <property type="entry name" value="B3_DNA-bd"/>
</dbReference>
<reference evidence="7 8" key="1">
    <citation type="journal article" date="2018" name="Nat. Genet.">
        <title>The Rosa genome provides new insights in the design of modern roses.</title>
        <authorList>
            <person name="Bendahmane M."/>
        </authorList>
    </citation>
    <scope>NUCLEOTIDE SEQUENCE [LARGE SCALE GENOMIC DNA]</scope>
    <source>
        <strain evidence="8">cv. Old Blush</strain>
    </source>
</reference>
<name>A0A2P6S0F2_ROSCH</name>
<dbReference type="CDD" id="cd10017">
    <property type="entry name" value="B3_DNA"/>
    <property type="match status" value="2"/>
</dbReference>
<dbReference type="InterPro" id="IPR015300">
    <property type="entry name" value="DNA-bd_pseudobarrel_sf"/>
</dbReference>
<evidence type="ECO:0000256" key="3">
    <source>
        <dbReference type="ARBA" id="ARBA00023125"/>
    </source>
</evidence>
<evidence type="ECO:0000256" key="4">
    <source>
        <dbReference type="ARBA" id="ARBA00023163"/>
    </source>
</evidence>
<dbReference type="PANTHER" id="PTHR31920">
    <property type="entry name" value="B3 DOMAIN-CONTAINING"/>
    <property type="match status" value="1"/>
</dbReference>
<dbReference type="Gramene" id="PRQ52133">
    <property type="protein sequence ID" value="PRQ52133"/>
    <property type="gene ID" value="RchiOBHm_Chr2g0152161"/>
</dbReference>
<organism evidence="7 8">
    <name type="scientific">Rosa chinensis</name>
    <name type="common">China rose</name>
    <dbReference type="NCBI Taxonomy" id="74649"/>
    <lineage>
        <taxon>Eukaryota</taxon>
        <taxon>Viridiplantae</taxon>
        <taxon>Streptophyta</taxon>
        <taxon>Embryophyta</taxon>
        <taxon>Tracheophyta</taxon>
        <taxon>Spermatophyta</taxon>
        <taxon>Magnoliopsida</taxon>
        <taxon>eudicotyledons</taxon>
        <taxon>Gunneridae</taxon>
        <taxon>Pentapetalae</taxon>
        <taxon>rosids</taxon>
        <taxon>fabids</taxon>
        <taxon>Rosales</taxon>
        <taxon>Rosaceae</taxon>
        <taxon>Rosoideae</taxon>
        <taxon>Rosoideae incertae sedis</taxon>
        <taxon>Rosa</taxon>
    </lineage>
</organism>
<evidence type="ECO:0000259" key="6">
    <source>
        <dbReference type="PROSITE" id="PS50863"/>
    </source>
</evidence>
<keyword evidence="8" id="KW-1185">Reference proteome</keyword>
<dbReference type="Pfam" id="PF02362">
    <property type="entry name" value="B3"/>
    <property type="match status" value="1"/>
</dbReference>
<accession>A0A2P6S0F2</accession>